<keyword evidence="2" id="KW-0812">Transmembrane</keyword>
<accession>A0A8C1HWP2</accession>
<evidence type="ECO:0000313" key="3">
    <source>
        <dbReference type="Ensembl" id="ENSCCRP00000080628.2"/>
    </source>
</evidence>
<organism evidence="3 4">
    <name type="scientific">Cyprinus carpio carpio</name>
    <dbReference type="NCBI Taxonomy" id="630221"/>
    <lineage>
        <taxon>Eukaryota</taxon>
        <taxon>Metazoa</taxon>
        <taxon>Chordata</taxon>
        <taxon>Craniata</taxon>
        <taxon>Vertebrata</taxon>
        <taxon>Euteleostomi</taxon>
        <taxon>Actinopterygii</taxon>
        <taxon>Neopterygii</taxon>
        <taxon>Teleostei</taxon>
        <taxon>Ostariophysi</taxon>
        <taxon>Cypriniformes</taxon>
        <taxon>Cyprinidae</taxon>
        <taxon>Cyprininae</taxon>
        <taxon>Cyprinus</taxon>
    </lineage>
</organism>
<reference evidence="3" key="2">
    <citation type="submission" date="2025-09" db="UniProtKB">
        <authorList>
            <consortium name="Ensembl"/>
        </authorList>
    </citation>
    <scope>IDENTIFICATION</scope>
</reference>
<dbReference type="GeneTree" id="ENSGT00390000009077"/>
<evidence type="ECO:0000313" key="4">
    <source>
        <dbReference type="Proteomes" id="UP001108240"/>
    </source>
</evidence>
<keyword evidence="4" id="KW-1185">Reference proteome</keyword>
<feature type="transmembrane region" description="Helical" evidence="2">
    <location>
        <begin position="141"/>
        <end position="158"/>
    </location>
</feature>
<proteinExistence type="inferred from homology"/>
<dbReference type="AlphaFoldDB" id="A0A8C1HWP2"/>
<dbReference type="PANTHER" id="PTHR31493:SF1">
    <property type="entry name" value="PROTEIN C19ORF12"/>
    <property type="match status" value="1"/>
</dbReference>
<evidence type="ECO:0000256" key="2">
    <source>
        <dbReference type="SAM" id="Phobius"/>
    </source>
</evidence>
<dbReference type="Proteomes" id="UP001108240">
    <property type="component" value="Unplaced"/>
</dbReference>
<dbReference type="PANTHER" id="PTHR31493">
    <property type="entry name" value="NAZO FAMILY MEMBER"/>
    <property type="match status" value="1"/>
</dbReference>
<evidence type="ECO:0000256" key="1">
    <source>
        <dbReference type="ARBA" id="ARBA00029457"/>
    </source>
</evidence>
<keyword evidence="2" id="KW-1133">Transmembrane helix</keyword>
<dbReference type="InterPro" id="IPR033369">
    <property type="entry name" value="C19orf12"/>
</dbReference>
<dbReference type="Ensembl" id="ENSCCRT00000087498.2">
    <property type="protein sequence ID" value="ENSCCRP00000080628.2"/>
    <property type="gene ID" value="ENSCCRG00000043769.2"/>
</dbReference>
<comment type="similarity">
    <text evidence="1">Belongs to the C19orf12 family.</text>
</comment>
<feature type="transmembrane region" description="Helical" evidence="2">
    <location>
        <begin position="107"/>
        <end position="129"/>
    </location>
</feature>
<reference evidence="3" key="1">
    <citation type="submission" date="2025-08" db="UniProtKB">
        <authorList>
            <consortium name="Ensembl"/>
        </authorList>
    </citation>
    <scope>IDENTIFICATION</scope>
</reference>
<keyword evidence="2" id="KW-0472">Membrane</keyword>
<dbReference type="Pfam" id="PF20721">
    <property type="entry name" value="C19orf12"/>
    <property type="match status" value="1"/>
</dbReference>
<protein>
    <submittedName>
        <fullName evidence="3">Uncharacterized protein</fullName>
    </submittedName>
</protein>
<name>A0A8C1HWP2_CYPCA</name>
<sequence length="223" mass="24259">MSHQIDDVMALCCKISESRQIKAAVRNSAKGAAVAGGGAFVGGLLGGPPGLFIGGALGGAAGWWMTSDTFLPLHQIIMEMPPQQKKKLYSDVMAVLGKLDWVDLAQLMFLVMVSVVNNIPQNIFCFVLWKKKRHTESTDGRIPVLGLYVAIWGVILILRALEPLGGHLVPLLTGLLITGRLKLRPGKFSPVWRRCLASRPGSLSMLYILYSRTSCSGASDWQR</sequence>